<keyword evidence="9" id="KW-1185">Reference proteome</keyword>
<evidence type="ECO:0000256" key="4">
    <source>
        <dbReference type="ARBA" id="ARBA00022801"/>
    </source>
</evidence>
<feature type="chain" id="PRO_5041699659" description="beta-galactosidase" evidence="6">
    <location>
        <begin position="24"/>
        <end position="158"/>
    </location>
</feature>
<organism evidence="8 9">
    <name type="scientific">Escallonia herrerae</name>
    <dbReference type="NCBI Taxonomy" id="1293975"/>
    <lineage>
        <taxon>Eukaryota</taxon>
        <taxon>Viridiplantae</taxon>
        <taxon>Streptophyta</taxon>
        <taxon>Embryophyta</taxon>
        <taxon>Tracheophyta</taxon>
        <taxon>Spermatophyta</taxon>
        <taxon>Magnoliopsida</taxon>
        <taxon>eudicotyledons</taxon>
        <taxon>Gunneridae</taxon>
        <taxon>Pentapetalae</taxon>
        <taxon>asterids</taxon>
        <taxon>campanulids</taxon>
        <taxon>Escalloniales</taxon>
        <taxon>Escalloniaceae</taxon>
        <taxon>Escallonia</taxon>
    </lineage>
</organism>
<proteinExistence type="inferred from homology"/>
<comment type="catalytic activity">
    <reaction evidence="1">
        <text>Hydrolysis of terminal non-reducing beta-D-galactose residues in beta-D-galactosides.</text>
        <dbReference type="EC" id="3.2.1.23"/>
    </reaction>
</comment>
<dbReference type="InterPro" id="IPR017853">
    <property type="entry name" value="GH"/>
</dbReference>
<feature type="domain" description="Glycoside hydrolase 35 catalytic" evidence="7">
    <location>
        <begin position="85"/>
        <end position="151"/>
    </location>
</feature>
<feature type="signal peptide" evidence="6">
    <location>
        <begin position="1"/>
        <end position="23"/>
    </location>
</feature>
<evidence type="ECO:0000256" key="5">
    <source>
        <dbReference type="ARBA" id="ARBA00023295"/>
    </source>
</evidence>
<feature type="domain" description="Glycoside hydrolase 35 catalytic" evidence="7">
    <location>
        <begin position="41"/>
        <end position="76"/>
    </location>
</feature>
<dbReference type="PANTHER" id="PTHR23421">
    <property type="entry name" value="BETA-GALACTOSIDASE RELATED"/>
    <property type="match status" value="1"/>
</dbReference>
<name>A0AA88VS92_9ASTE</name>
<dbReference type="Gene3D" id="3.20.20.80">
    <property type="entry name" value="Glycosidases"/>
    <property type="match status" value="2"/>
</dbReference>
<protein>
    <recommendedName>
        <fullName evidence="3">beta-galactosidase</fullName>
        <ecNumber evidence="3">3.2.1.23</ecNumber>
    </recommendedName>
</protein>
<evidence type="ECO:0000313" key="8">
    <source>
        <dbReference type="EMBL" id="KAK3012858.1"/>
    </source>
</evidence>
<dbReference type="SUPFAM" id="SSF51445">
    <property type="entry name" value="(Trans)glycosidases"/>
    <property type="match status" value="1"/>
</dbReference>
<keyword evidence="4" id="KW-0378">Hydrolase</keyword>
<evidence type="ECO:0000256" key="1">
    <source>
        <dbReference type="ARBA" id="ARBA00001412"/>
    </source>
</evidence>
<keyword evidence="5" id="KW-0326">Glycosidase</keyword>
<evidence type="ECO:0000256" key="3">
    <source>
        <dbReference type="ARBA" id="ARBA00012756"/>
    </source>
</evidence>
<keyword evidence="6" id="KW-0732">Signal</keyword>
<dbReference type="EMBL" id="JAVXUP010001344">
    <property type="protein sequence ID" value="KAK3012858.1"/>
    <property type="molecule type" value="Genomic_DNA"/>
</dbReference>
<reference evidence="8" key="1">
    <citation type="submission" date="2022-12" db="EMBL/GenBank/DDBJ databases">
        <title>Draft genome assemblies for two species of Escallonia (Escalloniales).</title>
        <authorList>
            <person name="Chanderbali A."/>
            <person name="Dervinis C."/>
            <person name="Anghel I."/>
            <person name="Soltis D."/>
            <person name="Soltis P."/>
            <person name="Zapata F."/>
        </authorList>
    </citation>
    <scope>NUCLEOTIDE SEQUENCE</scope>
    <source>
        <strain evidence="8">UCBG64.0493</strain>
        <tissue evidence="8">Leaf</tissue>
    </source>
</reference>
<dbReference type="InterPro" id="IPR001944">
    <property type="entry name" value="Glycoside_Hdrlase_35"/>
</dbReference>
<dbReference type="GO" id="GO:0004565">
    <property type="term" value="F:beta-galactosidase activity"/>
    <property type="evidence" value="ECO:0007669"/>
    <property type="project" value="UniProtKB-EC"/>
</dbReference>
<comment type="caution">
    <text evidence="8">The sequence shown here is derived from an EMBL/GenBank/DDBJ whole genome shotgun (WGS) entry which is preliminary data.</text>
</comment>
<comment type="similarity">
    <text evidence="2">Belongs to the glycosyl hydrolase 35 family.</text>
</comment>
<evidence type="ECO:0000256" key="2">
    <source>
        <dbReference type="ARBA" id="ARBA00009809"/>
    </source>
</evidence>
<gene>
    <name evidence="8" type="ORF">RJ639_008821</name>
</gene>
<evidence type="ECO:0000256" key="6">
    <source>
        <dbReference type="SAM" id="SignalP"/>
    </source>
</evidence>
<dbReference type="AlphaFoldDB" id="A0AA88VS92"/>
<dbReference type="GO" id="GO:0005975">
    <property type="term" value="P:carbohydrate metabolic process"/>
    <property type="evidence" value="ECO:0007669"/>
    <property type="project" value="InterPro"/>
</dbReference>
<accession>A0AA88VS92</accession>
<dbReference type="PROSITE" id="PS01182">
    <property type="entry name" value="GLYCOSYL_HYDROL_F35"/>
    <property type="match status" value="1"/>
</dbReference>
<evidence type="ECO:0000313" key="9">
    <source>
        <dbReference type="Proteomes" id="UP001188597"/>
    </source>
</evidence>
<dbReference type="EC" id="3.2.1.23" evidence="3"/>
<dbReference type="InterPro" id="IPR031330">
    <property type="entry name" value="Gly_Hdrlase_35_cat"/>
</dbReference>
<dbReference type="Proteomes" id="UP001188597">
    <property type="component" value="Unassembled WGS sequence"/>
</dbReference>
<evidence type="ECO:0000259" key="7">
    <source>
        <dbReference type="Pfam" id="PF01301"/>
    </source>
</evidence>
<sequence>MAGSPMEVLLVFGLALLCSGASGVPTQVSYDSNAFIINGERRMWPDLIKKAKEGGLDMIETYIFWDPHEPKRGEVNTDLARCARGFPVWLRNLPGIKLRTDNEVYKNEMQKFVTKIVNMCKEAKLFGPQGGPIILAQIENEYGNVMGPYGEAGKSYIK</sequence>
<dbReference type="Pfam" id="PF01301">
    <property type="entry name" value="Glyco_hydro_35"/>
    <property type="match status" value="2"/>
</dbReference>
<dbReference type="InterPro" id="IPR019801">
    <property type="entry name" value="Glyco_hydro_35_CS"/>
</dbReference>